<reference evidence="2 3" key="1">
    <citation type="journal article" date="2019" name="BMC Genomics">
        <title>New insights from Opisthorchis felineus genome: update on genomics of the epidemiologically important liver flukes.</title>
        <authorList>
            <person name="Ershov N.I."/>
            <person name="Mordvinov V.A."/>
            <person name="Prokhortchouk E.B."/>
            <person name="Pakharukova M.Y."/>
            <person name="Gunbin K.V."/>
            <person name="Ustyantsev K."/>
            <person name="Genaev M.A."/>
            <person name="Blinov A.G."/>
            <person name="Mazur A."/>
            <person name="Boulygina E."/>
            <person name="Tsygankova S."/>
            <person name="Khrameeva E."/>
            <person name="Chekanov N."/>
            <person name="Fan G."/>
            <person name="Xiao A."/>
            <person name="Zhang H."/>
            <person name="Xu X."/>
            <person name="Yang H."/>
            <person name="Solovyev V."/>
            <person name="Lee S.M."/>
            <person name="Liu X."/>
            <person name="Afonnikov D.A."/>
            <person name="Skryabin K.G."/>
        </authorList>
    </citation>
    <scope>NUCLEOTIDE SEQUENCE [LARGE SCALE GENOMIC DNA]</scope>
    <source>
        <strain evidence="2">AK-0245</strain>
        <tissue evidence="2">Whole organism</tissue>
    </source>
</reference>
<sequence>MAQALKTIKTKARSLARVAIECGICYSRVASDPTDGTSGDISESAAPLNNRVRLLDDEQACVDRFSGDFMEVVRAWAEGVSFSRLREFAPVSDGNVIRCLRKLKGLLRQMHNAANVAGNTELGDKFLK</sequence>
<accession>A0A4S2LBP5</accession>
<name>A0A4S2LBP5_OPIFE</name>
<keyword evidence="3" id="KW-1185">Reference proteome</keyword>
<dbReference type="Gene3D" id="1.10.3380.30">
    <property type="match status" value="1"/>
</dbReference>
<evidence type="ECO:0000313" key="3">
    <source>
        <dbReference type="Proteomes" id="UP000308267"/>
    </source>
</evidence>
<dbReference type="Pfam" id="PF08148">
    <property type="entry name" value="DSHCT"/>
    <property type="match status" value="1"/>
</dbReference>
<comment type="caution">
    <text evidence="2">The sequence shown here is derived from an EMBL/GenBank/DDBJ whole genome shotgun (WGS) entry which is preliminary data.</text>
</comment>
<proteinExistence type="predicted"/>
<organism evidence="2 3">
    <name type="scientific">Opisthorchis felineus</name>
    <dbReference type="NCBI Taxonomy" id="147828"/>
    <lineage>
        <taxon>Eukaryota</taxon>
        <taxon>Metazoa</taxon>
        <taxon>Spiralia</taxon>
        <taxon>Lophotrochozoa</taxon>
        <taxon>Platyhelminthes</taxon>
        <taxon>Trematoda</taxon>
        <taxon>Digenea</taxon>
        <taxon>Opisthorchiida</taxon>
        <taxon>Opisthorchiata</taxon>
        <taxon>Opisthorchiidae</taxon>
        <taxon>Opisthorchis</taxon>
    </lineage>
</organism>
<dbReference type="SMART" id="SM01142">
    <property type="entry name" value="DSHCT"/>
    <property type="match status" value="1"/>
</dbReference>
<protein>
    <recommendedName>
        <fullName evidence="1">ATP-dependent RNA helicase Ski2/MTR4 C-terminal domain-containing protein</fullName>
    </recommendedName>
</protein>
<dbReference type="STRING" id="147828.A0A4S2LBP5"/>
<dbReference type="OrthoDB" id="64767at2759"/>
<feature type="non-terminal residue" evidence="2">
    <location>
        <position position="128"/>
    </location>
</feature>
<dbReference type="InterPro" id="IPR012961">
    <property type="entry name" value="Ski2/MTR4_C"/>
</dbReference>
<gene>
    <name evidence="2" type="ORF">CRM22_008324</name>
</gene>
<evidence type="ECO:0000313" key="2">
    <source>
        <dbReference type="EMBL" id="TGZ60815.1"/>
    </source>
</evidence>
<dbReference type="EMBL" id="SJOL01008236">
    <property type="protein sequence ID" value="TGZ60815.1"/>
    <property type="molecule type" value="Genomic_DNA"/>
</dbReference>
<dbReference type="AlphaFoldDB" id="A0A4S2LBP5"/>
<dbReference type="Proteomes" id="UP000308267">
    <property type="component" value="Unassembled WGS sequence"/>
</dbReference>
<evidence type="ECO:0000259" key="1">
    <source>
        <dbReference type="SMART" id="SM01142"/>
    </source>
</evidence>
<feature type="domain" description="ATP-dependent RNA helicase Ski2/MTR4 C-terminal" evidence="1">
    <location>
        <begin position="3"/>
        <end position="127"/>
    </location>
</feature>